<dbReference type="AlphaFoldDB" id="A0A2L0F1I1"/>
<sequence>MNARYSMTTVMSSMAALGCVFALGCAADVGEEPAEGAAPLPVMAGEAKAPVTVLKLRNGNELRFYSDPEEGSAVLEIGNVDNGPSVTRRPELRDASPEEIFWAVSEPDTPVPEGLAGRLSESATSLLNDRAQGWLIKTMGAALTIADQCTSDVLFDEAYCDEPPPYDSHKCLFNRTGDTTWRSGRASRYKVGLCVEEGTVHDQLTYTSHNPWGACGFAFPEAIAWTFDISAGGSINWVWSAGSDGWWRTFTHTTTQASGDVFDHGQRWNYEPSCL</sequence>
<name>A0A2L0F1I1_SORCE</name>
<feature type="signal peptide" evidence="1">
    <location>
        <begin position="1"/>
        <end position="26"/>
    </location>
</feature>
<gene>
    <name evidence="2" type="ORF">SOCE26_069060</name>
</gene>
<accession>A0A2L0F1I1</accession>
<evidence type="ECO:0008006" key="4">
    <source>
        <dbReference type="Google" id="ProtNLM"/>
    </source>
</evidence>
<dbReference type="EMBL" id="CP012673">
    <property type="protein sequence ID" value="AUX45415.1"/>
    <property type="molecule type" value="Genomic_DNA"/>
</dbReference>
<organism evidence="2 3">
    <name type="scientific">Sorangium cellulosum</name>
    <name type="common">Polyangium cellulosum</name>
    <dbReference type="NCBI Taxonomy" id="56"/>
    <lineage>
        <taxon>Bacteria</taxon>
        <taxon>Pseudomonadati</taxon>
        <taxon>Myxococcota</taxon>
        <taxon>Polyangia</taxon>
        <taxon>Polyangiales</taxon>
        <taxon>Polyangiaceae</taxon>
        <taxon>Sorangium</taxon>
    </lineage>
</organism>
<evidence type="ECO:0000313" key="2">
    <source>
        <dbReference type="EMBL" id="AUX45415.1"/>
    </source>
</evidence>
<dbReference type="PROSITE" id="PS51257">
    <property type="entry name" value="PROKAR_LIPOPROTEIN"/>
    <property type="match status" value="1"/>
</dbReference>
<reference evidence="2 3" key="1">
    <citation type="submission" date="2015-09" db="EMBL/GenBank/DDBJ databases">
        <title>Sorangium comparison.</title>
        <authorList>
            <person name="Zaburannyi N."/>
            <person name="Bunk B."/>
            <person name="Overmann J."/>
            <person name="Mueller R."/>
        </authorList>
    </citation>
    <scope>NUCLEOTIDE SEQUENCE [LARGE SCALE GENOMIC DNA]</scope>
    <source>
        <strain evidence="2 3">So ce26</strain>
    </source>
</reference>
<feature type="chain" id="PRO_5014921051" description="Secreted protein" evidence="1">
    <location>
        <begin position="27"/>
        <end position="275"/>
    </location>
</feature>
<evidence type="ECO:0000313" key="3">
    <source>
        <dbReference type="Proteomes" id="UP000238348"/>
    </source>
</evidence>
<protein>
    <recommendedName>
        <fullName evidence="4">Secreted protein</fullName>
    </recommendedName>
</protein>
<dbReference type="RefSeq" id="WP_159397591.1">
    <property type="nucleotide sequence ID" value="NZ_CP012673.1"/>
</dbReference>
<keyword evidence="1" id="KW-0732">Signal</keyword>
<proteinExistence type="predicted"/>
<evidence type="ECO:0000256" key="1">
    <source>
        <dbReference type="SAM" id="SignalP"/>
    </source>
</evidence>
<dbReference type="Proteomes" id="UP000238348">
    <property type="component" value="Chromosome"/>
</dbReference>